<evidence type="ECO:0000313" key="3">
    <source>
        <dbReference type="Proteomes" id="UP000244910"/>
    </source>
</evidence>
<proteinExistence type="predicted"/>
<evidence type="ECO:0000313" key="2">
    <source>
        <dbReference type="EMBL" id="AWI03132.1"/>
    </source>
</evidence>
<dbReference type="RefSeq" id="WP_032076136.1">
    <property type="nucleotide sequence ID" value="NZ_CP020953.1"/>
</dbReference>
<keyword evidence="1" id="KW-1133">Transmembrane helix</keyword>
<name>A0A2U8DLP7_9CLOT</name>
<dbReference type="EMBL" id="CP020953">
    <property type="protein sequence ID" value="AWI03132.1"/>
    <property type="molecule type" value="Genomic_DNA"/>
</dbReference>
<reference evidence="3" key="1">
    <citation type="submission" date="2017-04" db="EMBL/GenBank/DDBJ databases">
        <authorList>
            <person name="Song Y."/>
            <person name="Cho B.-K."/>
        </authorList>
    </citation>
    <scope>NUCLEOTIDE SEQUENCE [LARGE SCALE GENOMIC DNA]</scope>
    <source>
        <strain evidence="3">SL1</strain>
    </source>
</reference>
<dbReference type="Proteomes" id="UP000244910">
    <property type="component" value="Chromosome"/>
</dbReference>
<gene>
    <name evidence="2" type="ORF">B9W14_00955</name>
</gene>
<dbReference type="KEGG" id="cdrk:B9W14_00955"/>
<sequence length="143" mass="16468">MKKRTKTILVLIILLIIGIGAGLFINNKESFNIKKSSNYFNIRVGSTFNDKMRIKEEKNKFKLGDVVYYDIVSKKDFSKDSTISIVVKSKDGKNKIYSKELKTYNKKLEYPIQPIEVKNGGEYILQASYDGNIVEEKPFEVNK</sequence>
<keyword evidence="1" id="KW-0472">Membrane</keyword>
<keyword evidence="3" id="KW-1185">Reference proteome</keyword>
<accession>A0A2U8DLP7</accession>
<feature type="transmembrane region" description="Helical" evidence="1">
    <location>
        <begin position="7"/>
        <end position="25"/>
    </location>
</feature>
<keyword evidence="1" id="KW-0812">Transmembrane</keyword>
<protein>
    <submittedName>
        <fullName evidence="2">Uncharacterized protein</fullName>
    </submittedName>
</protein>
<organism evidence="2 3">
    <name type="scientific">Clostridium drakei</name>
    <dbReference type="NCBI Taxonomy" id="332101"/>
    <lineage>
        <taxon>Bacteria</taxon>
        <taxon>Bacillati</taxon>
        <taxon>Bacillota</taxon>
        <taxon>Clostridia</taxon>
        <taxon>Eubacteriales</taxon>
        <taxon>Clostridiaceae</taxon>
        <taxon>Clostridium</taxon>
    </lineage>
</organism>
<evidence type="ECO:0000256" key="1">
    <source>
        <dbReference type="SAM" id="Phobius"/>
    </source>
</evidence>
<dbReference type="AlphaFoldDB" id="A0A2U8DLP7"/>